<name>A0A8J6C212_ELECQ</name>
<evidence type="ECO:0000313" key="5">
    <source>
        <dbReference type="Proteomes" id="UP000770717"/>
    </source>
</evidence>
<accession>A0A8J6C212</accession>
<proteinExistence type="predicted"/>
<dbReference type="PANTHER" id="PTHR44267:SF1">
    <property type="entry name" value="WD REPEAT-CONTAINING PROTEIN 43"/>
    <property type="match status" value="1"/>
</dbReference>
<reference evidence="4" key="1">
    <citation type="thesis" date="2020" institute="ProQuest LLC" country="789 East Eisenhower Parkway, Ann Arbor, MI, USA">
        <title>Comparative Genomics and Chromosome Evolution.</title>
        <authorList>
            <person name="Mudd A.B."/>
        </authorList>
    </citation>
    <scope>NUCLEOTIDE SEQUENCE</scope>
    <source>
        <strain evidence="4">HN-11 Male</strain>
        <tissue evidence="4">Kidney and liver</tissue>
    </source>
</reference>
<dbReference type="Proteomes" id="UP000770717">
    <property type="component" value="Unassembled WGS sequence"/>
</dbReference>
<dbReference type="PANTHER" id="PTHR44267">
    <property type="entry name" value="WD REPEAT-CONTAINING PROTEIN 43"/>
    <property type="match status" value="1"/>
</dbReference>
<dbReference type="InterPro" id="IPR052414">
    <property type="entry name" value="U3_snoRNA-assoc_WDR"/>
</dbReference>
<evidence type="ECO:0000313" key="4">
    <source>
        <dbReference type="EMBL" id="KAG9460567.1"/>
    </source>
</evidence>
<dbReference type="GO" id="GO:0000462">
    <property type="term" value="P:maturation of SSU-rRNA from tricistronic rRNA transcript (SSU-rRNA, 5.8S rRNA, LSU-rRNA)"/>
    <property type="evidence" value="ECO:0007669"/>
    <property type="project" value="TreeGrafter"/>
</dbReference>
<dbReference type="EMBL" id="WNTK01057364">
    <property type="protein sequence ID" value="KAG9460567.1"/>
    <property type="molecule type" value="Genomic_DNA"/>
</dbReference>
<evidence type="ECO:0000256" key="3">
    <source>
        <dbReference type="SAM" id="MobiDB-lite"/>
    </source>
</evidence>
<feature type="compositionally biased region" description="Polar residues" evidence="3">
    <location>
        <begin position="9"/>
        <end position="20"/>
    </location>
</feature>
<keyword evidence="5" id="KW-1185">Reference proteome</keyword>
<dbReference type="GO" id="GO:0005730">
    <property type="term" value="C:nucleolus"/>
    <property type="evidence" value="ECO:0007669"/>
    <property type="project" value="TreeGrafter"/>
</dbReference>
<feature type="compositionally biased region" description="Basic and acidic residues" evidence="3">
    <location>
        <begin position="21"/>
        <end position="32"/>
    </location>
</feature>
<comment type="subcellular location">
    <subcellularLocation>
        <location evidence="1">Nucleus</location>
    </subcellularLocation>
</comment>
<keyword evidence="2" id="KW-0539">Nucleus</keyword>
<gene>
    <name evidence="4" type="ORF">GDO78_020953</name>
</gene>
<organism evidence="4 5">
    <name type="scientific">Eleutherodactylus coqui</name>
    <name type="common">Puerto Rican coqui</name>
    <dbReference type="NCBI Taxonomy" id="57060"/>
    <lineage>
        <taxon>Eukaryota</taxon>
        <taxon>Metazoa</taxon>
        <taxon>Chordata</taxon>
        <taxon>Craniata</taxon>
        <taxon>Vertebrata</taxon>
        <taxon>Euteleostomi</taxon>
        <taxon>Amphibia</taxon>
        <taxon>Batrachia</taxon>
        <taxon>Anura</taxon>
        <taxon>Neobatrachia</taxon>
        <taxon>Hyloidea</taxon>
        <taxon>Eleutherodactylidae</taxon>
        <taxon>Eleutherodactylinae</taxon>
        <taxon>Eleutherodactylus</taxon>
        <taxon>Eleutherodactylus</taxon>
    </lineage>
</organism>
<evidence type="ECO:0000256" key="1">
    <source>
        <dbReference type="ARBA" id="ARBA00004123"/>
    </source>
</evidence>
<dbReference type="AlphaFoldDB" id="A0A8J6C212"/>
<evidence type="ECO:0000256" key="2">
    <source>
        <dbReference type="ARBA" id="ARBA00023242"/>
    </source>
</evidence>
<protein>
    <submittedName>
        <fullName evidence="4">Uncharacterized protein</fullName>
    </submittedName>
</protein>
<dbReference type="OrthoDB" id="30195at2759"/>
<sequence>MPGIPGHSATVTAMTVNSETQEGKRKPGDQEDTIEDRLGAMDIALPKPPTKTILPRADHFSVLLLQGLESCDSNILNKVFLINNETEIKRTVAKLPVHCVVPLVNEVRTAGGCFTTFLHTHNLKGFSSEILLGWVISS</sequence>
<feature type="region of interest" description="Disordered" evidence="3">
    <location>
        <begin position="1"/>
        <end position="32"/>
    </location>
</feature>
<comment type="caution">
    <text evidence="4">The sequence shown here is derived from an EMBL/GenBank/DDBJ whole genome shotgun (WGS) entry which is preliminary data.</text>
</comment>